<comment type="subcellular location">
    <subcellularLocation>
        <location evidence="1">Membrane</location>
        <topology evidence="1">Lipid-anchor</topology>
    </subcellularLocation>
</comment>
<sequence length="399" mass="45317">MMRKPMILLLLIVMVISLAGCWSRVELNDVAIVTATAVDLTKDHKIQLSLQVMKIKMTKGTIENGASSGNATLLFSEKGETIMDAYRVLRKKVSRELIFSHNRVIIIGDDLARSGLSAILDFFSRHREARGNTYMMTTKGEARDLLKAAPIFESFSAEDVREEEKARPIETASIRDYVYRLLEAGIEPVMSQIQIMPLSDQQVQESKVSGGFLGLVGLGVFHRDRLVGWLNGQEAECVLWLSNKMKSSIVTARFPDPKSSGKVSMQVAKSKANFQSKVDGDRIRFDVDIHMEGELFENTTKWSVKDVHNLKKFEQSFGKEVEKRVLQTVEKLKKQYKSDIVGFGSILHRQHKELWNDKWADQWDQEFPNIEVSVKADVKLSGTGRVNDSMFWKENELKK</sequence>
<dbReference type="PANTHER" id="PTHR35789">
    <property type="entry name" value="SPORE GERMINATION PROTEIN B3"/>
    <property type="match status" value="1"/>
</dbReference>
<evidence type="ECO:0000259" key="8">
    <source>
        <dbReference type="Pfam" id="PF05504"/>
    </source>
</evidence>
<dbReference type="RefSeq" id="WP_341414205.1">
    <property type="nucleotide sequence ID" value="NZ_JBBPCC010000002.1"/>
</dbReference>
<dbReference type="Gene3D" id="3.30.300.210">
    <property type="entry name" value="Nutrient germinant receptor protein C, domain 3"/>
    <property type="match status" value="1"/>
</dbReference>
<dbReference type="InterPro" id="IPR008844">
    <property type="entry name" value="Spore_GerAC-like"/>
</dbReference>
<dbReference type="Pfam" id="PF25198">
    <property type="entry name" value="Spore_GerAC_N"/>
    <property type="match status" value="1"/>
</dbReference>
<reference evidence="10 11" key="1">
    <citation type="submission" date="2024-04" db="EMBL/GenBank/DDBJ databases">
        <title>draft genome sequnece of Paenibacillus filicis.</title>
        <authorList>
            <person name="Kim D.-U."/>
        </authorList>
    </citation>
    <scope>NUCLEOTIDE SEQUENCE [LARGE SCALE GENOMIC DNA]</scope>
    <source>
        <strain evidence="10 11">KACC14197</strain>
    </source>
</reference>
<accession>A0ABU9DE47</accession>
<evidence type="ECO:0000256" key="3">
    <source>
        <dbReference type="ARBA" id="ARBA00022544"/>
    </source>
</evidence>
<evidence type="ECO:0000256" key="7">
    <source>
        <dbReference type="ARBA" id="ARBA00023288"/>
    </source>
</evidence>
<dbReference type="NCBIfam" id="TIGR02887">
    <property type="entry name" value="spore_ger_x_C"/>
    <property type="match status" value="1"/>
</dbReference>
<keyword evidence="6" id="KW-0564">Palmitate</keyword>
<keyword evidence="5" id="KW-0472">Membrane</keyword>
<dbReference type="InterPro" id="IPR046953">
    <property type="entry name" value="Spore_GerAC-like_C"/>
</dbReference>
<keyword evidence="11" id="KW-1185">Reference proteome</keyword>
<evidence type="ECO:0000256" key="4">
    <source>
        <dbReference type="ARBA" id="ARBA00022729"/>
    </source>
</evidence>
<evidence type="ECO:0000313" key="11">
    <source>
        <dbReference type="Proteomes" id="UP001469365"/>
    </source>
</evidence>
<dbReference type="PANTHER" id="PTHR35789:SF1">
    <property type="entry name" value="SPORE GERMINATION PROTEIN B3"/>
    <property type="match status" value="1"/>
</dbReference>
<evidence type="ECO:0000256" key="1">
    <source>
        <dbReference type="ARBA" id="ARBA00004635"/>
    </source>
</evidence>
<dbReference type="InterPro" id="IPR038501">
    <property type="entry name" value="Spore_GerAC_C_sf"/>
</dbReference>
<comment type="similarity">
    <text evidence="2">Belongs to the GerABKC lipoprotein family.</text>
</comment>
<name>A0ABU9DE47_9BACL</name>
<gene>
    <name evidence="10" type="ORF">WMW72_04395</name>
</gene>
<dbReference type="PROSITE" id="PS51257">
    <property type="entry name" value="PROKAR_LIPOPROTEIN"/>
    <property type="match status" value="1"/>
</dbReference>
<feature type="domain" description="Spore germination GerAC-like C-terminal" evidence="8">
    <location>
        <begin position="217"/>
        <end position="384"/>
    </location>
</feature>
<proteinExistence type="inferred from homology"/>
<evidence type="ECO:0000313" key="10">
    <source>
        <dbReference type="EMBL" id="MEK8127147.1"/>
    </source>
</evidence>
<dbReference type="Proteomes" id="UP001469365">
    <property type="component" value="Unassembled WGS sequence"/>
</dbReference>
<dbReference type="InterPro" id="IPR057336">
    <property type="entry name" value="GerAC_N"/>
</dbReference>
<organism evidence="10 11">
    <name type="scientific">Paenibacillus filicis</name>
    <dbReference type="NCBI Taxonomy" id="669464"/>
    <lineage>
        <taxon>Bacteria</taxon>
        <taxon>Bacillati</taxon>
        <taxon>Bacillota</taxon>
        <taxon>Bacilli</taxon>
        <taxon>Bacillales</taxon>
        <taxon>Paenibacillaceae</taxon>
        <taxon>Paenibacillus</taxon>
    </lineage>
</organism>
<keyword evidence="7" id="KW-0449">Lipoprotein</keyword>
<evidence type="ECO:0000256" key="5">
    <source>
        <dbReference type="ARBA" id="ARBA00023136"/>
    </source>
</evidence>
<evidence type="ECO:0000256" key="6">
    <source>
        <dbReference type="ARBA" id="ARBA00023139"/>
    </source>
</evidence>
<comment type="caution">
    <text evidence="10">The sequence shown here is derived from an EMBL/GenBank/DDBJ whole genome shotgun (WGS) entry which is preliminary data.</text>
</comment>
<keyword evidence="4" id="KW-0732">Signal</keyword>
<evidence type="ECO:0000256" key="2">
    <source>
        <dbReference type="ARBA" id="ARBA00007886"/>
    </source>
</evidence>
<evidence type="ECO:0000259" key="9">
    <source>
        <dbReference type="Pfam" id="PF25198"/>
    </source>
</evidence>
<keyword evidence="3" id="KW-0309">Germination</keyword>
<feature type="domain" description="Spore germination protein N-terminal" evidence="9">
    <location>
        <begin position="24"/>
        <end position="194"/>
    </location>
</feature>
<dbReference type="Pfam" id="PF05504">
    <property type="entry name" value="Spore_GerAC"/>
    <property type="match status" value="1"/>
</dbReference>
<protein>
    <submittedName>
        <fullName evidence="10">Ger(X)C family spore germination protein</fullName>
    </submittedName>
</protein>
<dbReference type="EMBL" id="JBBPCC010000002">
    <property type="protein sequence ID" value="MEK8127147.1"/>
    <property type="molecule type" value="Genomic_DNA"/>
</dbReference>